<reference evidence="3 4" key="1">
    <citation type="journal article" date="2019" name="Genome Biol. Evol.">
        <title>Insights into the evolution of the New World diploid cottons (Gossypium, subgenus Houzingenia) based on genome sequencing.</title>
        <authorList>
            <person name="Grover C.E."/>
            <person name="Arick M.A. 2nd"/>
            <person name="Thrash A."/>
            <person name="Conover J.L."/>
            <person name="Sanders W.S."/>
            <person name="Peterson D.G."/>
            <person name="Frelichowski J.E."/>
            <person name="Scheffler J.A."/>
            <person name="Scheffler B.E."/>
            <person name="Wendel J.F."/>
        </authorList>
    </citation>
    <scope>NUCLEOTIDE SEQUENCE [LARGE SCALE GENOMIC DNA]</scope>
    <source>
        <strain evidence="3">8</strain>
        <tissue evidence="3">Leaf</tissue>
    </source>
</reference>
<dbReference type="EMBL" id="JABEZW010000005">
    <property type="protein sequence ID" value="MBA0765412.1"/>
    <property type="molecule type" value="Genomic_DNA"/>
</dbReference>
<gene>
    <name evidence="3" type="ORF">Gotri_014615</name>
</gene>
<feature type="compositionally biased region" description="Polar residues" evidence="1">
    <location>
        <begin position="350"/>
        <end position="360"/>
    </location>
</feature>
<name>A0A7J9DXB3_9ROSI</name>
<accession>A0A7J9DXB3</accession>
<evidence type="ECO:0000313" key="4">
    <source>
        <dbReference type="Proteomes" id="UP000593568"/>
    </source>
</evidence>
<dbReference type="PANTHER" id="PTHR31973:SF187">
    <property type="entry name" value="MUTATOR TRANSPOSASE MUDRA PROTEIN"/>
    <property type="match status" value="1"/>
</dbReference>
<dbReference type="Proteomes" id="UP000593568">
    <property type="component" value="Unassembled WGS sequence"/>
</dbReference>
<feature type="region of interest" description="Disordered" evidence="1">
    <location>
        <begin position="25"/>
        <end position="47"/>
    </location>
</feature>
<dbReference type="Pfam" id="PF10551">
    <property type="entry name" value="MULE"/>
    <property type="match status" value="1"/>
</dbReference>
<dbReference type="PANTHER" id="PTHR31973">
    <property type="entry name" value="POLYPROTEIN, PUTATIVE-RELATED"/>
    <property type="match status" value="1"/>
</dbReference>
<organism evidence="3 4">
    <name type="scientific">Gossypium trilobum</name>
    <dbReference type="NCBI Taxonomy" id="34281"/>
    <lineage>
        <taxon>Eukaryota</taxon>
        <taxon>Viridiplantae</taxon>
        <taxon>Streptophyta</taxon>
        <taxon>Embryophyta</taxon>
        <taxon>Tracheophyta</taxon>
        <taxon>Spermatophyta</taxon>
        <taxon>Magnoliopsida</taxon>
        <taxon>eudicotyledons</taxon>
        <taxon>Gunneridae</taxon>
        <taxon>Pentapetalae</taxon>
        <taxon>rosids</taxon>
        <taxon>malvids</taxon>
        <taxon>Malvales</taxon>
        <taxon>Malvaceae</taxon>
        <taxon>Malvoideae</taxon>
        <taxon>Gossypium</taxon>
    </lineage>
</organism>
<evidence type="ECO:0000259" key="2">
    <source>
        <dbReference type="Pfam" id="PF10551"/>
    </source>
</evidence>
<proteinExistence type="predicted"/>
<sequence length="360" mass="41178">IRVNLDGLNIDDIELGELFDSDDSERLNSAHESDSDGQNWSEFNSDSDMNNPKLELIKVLAKPTKLHSAPKAPPLISADSKASRSWLLTSTKHKKATWNFPLTKAKPNCLLMRAKLKEVELLEGYHKALYEKIYEYVGDGYRASCRRIIGLDGCFLKGYFGGYLLKVVMIDVNNGIYLIAYAVVESENQASWCWFLELLKMELKIVSSFQISFMSDKQKGLVEAISMLFLNVEIRYCVKHLHANFKKVGFKTKELKYLLWKAARASNPRHFEDAMVELENTNQHTYNWLKGKNWFNSQGPTSHLGVSLTCQPIRGPKQWESMSNMLPILFPTLRKPLGRPTKVRRKQPGEPQTTTKLTKK</sequence>
<feature type="compositionally biased region" description="Basic and acidic residues" evidence="1">
    <location>
        <begin position="25"/>
        <end position="34"/>
    </location>
</feature>
<dbReference type="AlphaFoldDB" id="A0A7J9DXB3"/>
<protein>
    <recommendedName>
        <fullName evidence="2">MULE transposase domain-containing protein</fullName>
    </recommendedName>
</protein>
<feature type="non-terminal residue" evidence="3">
    <location>
        <position position="360"/>
    </location>
</feature>
<feature type="domain" description="MULE transposase" evidence="2">
    <location>
        <begin position="149"/>
        <end position="244"/>
    </location>
</feature>
<feature type="region of interest" description="Disordered" evidence="1">
    <location>
        <begin position="338"/>
        <end position="360"/>
    </location>
</feature>
<evidence type="ECO:0000313" key="3">
    <source>
        <dbReference type="EMBL" id="MBA0765412.1"/>
    </source>
</evidence>
<evidence type="ECO:0000256" key="1">
    <source>
        <dbReference type="SAM" id="MobiDB-lite"/>
    </source>
</evidence>
<feature type="compositionally biased region" description="Polar residues" evidence="1">
    <location>
        <begin position="36"/>
        <end position="47"/>
    </location>
</feature>
<keyword evidence="4" id="KW-1185">Reference proteome</keyword>
<comment type="caution">
    <text evidence="3">The sequence shown here is derived from an EMBL/GenBank/DDBJ whole genome shotgun (WGS) entry which is preliminary data.</text>
</comment>
<dbReference type="InterPro" id="IPR018289">
    <property type="entry name" value="MULE_transposase_dom"/>
</dbReference>